<feature type="domain" description="BAH" evidence="3">
    <location>
        <begin position="752"/>
        <end position="904"/>
    </location>
</feature>
<evidence type="ECO:0000313" key="4">
    <source>
        <dbReference type="Proteomes" id="UP000694845"/>
    </source>
</evidence>
<accession>A0A8B7ZK93</accession>
<evidence type="ECO:0000259" key="3">
    <source>
        <dbReference type="PROSITE" id="PS51038"/>
    </source>
</evidence>
<dbReference type="InterPro" id="IPR043151">
    <property type="entry name" value="BAH_sf"/>
</dbReference>
<dbReference type="Proteomes" id="UP000694845">
    <property type="component" value="Unplaced"/>
</dbReference>
<feature type="compositionally biased region" description="Polar residues" evidence="1">
    <location>
        <begin position="397"/>
        <end position="408"/>
    </location>
</feature>
<dbReference type="PANTHER" id="PTHR46576:SF1">
    <property type="entry name" value="BROMO ADJACENT HOMOLOGY DOMAIN-CONTAINING 1 PROTEIN"/>
    <property type="match status" value="1"/>
</dbReference>
<proteinExistence type="predicted"/>
<dbReference type="Pfam" id="PF01426">
    <property type="entry name" value="BAH"/>
    <property type="match status" value="1"/>
</dbReference>
<dbReference type="OMA" id="HELFACR"/>
<evidence type="ECO:0000256" key="2">
    <source>
        <dbReference type="SAM" id="SignalP"/>
    </source>
</evidence>
<protein>
    <submittedName>
        <fullName evidence="5">Uncharacterized protein LOC110987143 isoform X1</fullName>
    </submittedName>
</protein>
<feature type="chain" id="PRO_5034528092" evidence="2">
    <location>
        <begin position="17"/>
        <end position="905"/>
    </location>
</feature>
<feature type="compositionally biased region" description="Basic and acidic residues" evidence="1">
    <location>
        <begin position="374"/>
        <end position="384"/>
    </location>
</feature>
<dbReference type="GO" id="GO:0005677">
    <property type="term" value="C:chromatin silencing complex"/>
    <property type="evidence" value="ECO:0007669"/>
    <property type="project" value="TreeGrafter"/>
</dbReference>
<feature type="compositionally biased region" description="Polar residues" evidence="1">
    <location>
        <begin position="489"/>
        <end position="501"/>
    </location>
</feature>
<gene>
    <name evidence="5" type="primary">LOC110987143</name>
</gene>
<dbReference type="GO" id="GO:0031507">
    <property type="term" value="P:heterochromatin formation"/>
    <property type="evidence" value="ECO:0007669"/>
    <property type="project" value="TreeGrafter"/>
</dbReference>
<dbReference type="PROSITE" id="PS51038">
    <property type="entry name" value="BAH"/>
    <property type="match status" value="1"/>
</dbReference>
<dbReference type="PANTHER" id="PTHR46576">
    <property type="entry name" value="BROMO ADJACENT HOMOLOGY DOMAIN-CONTAINING 1 PROTEIN"/>
    <property type="match status" value="1"/>
</dbReference>
<organism evidence="4 5">
    <name type="scientific">Acanthaster planci</name>
    <name type="common">Crown-of-thorns starfish</name>
    <dbReference type="NCBI Taxonomy" id="133434"/>
    <lineage>
        <taxon>Eukaryota</taxon>
        <taxon>Metazoa</taxon>
        <taxon>Echinodermata</taxon>
        <taxon>Eleutherozoa</taxon>
        <taxon>Asterozoa</taxon>
        <taxon>Asteroidea</taxon>
        <taxon>Valvatacea</taxon>
        <taxon>Valvatida</taxon>
        <taxon>Acanthasteridae</taxon>
        <taxon>Acanthaster</taxon>
    </lineage>
</organism>
<dbReference type="SMART" id="SM00439">
    <property type="entry name" value="BAH"/>
    <property type="match status" value="1"/>
</dbReference>
<feature type="compositionally biased region" description="Polar residues" evidence="1">
    <location>
        <begin position="94"/>
        <end position="108"/>
    </location>
</feature>
<dbReference type="GO" id="GO:0000976">
    <property type="term" value="F:transcription cis-regulatory region binding"/>
    <property type="evidence" value="ECO:0007669"/>
    <property type="project" value="TreeGrafter"/>
</dbReference>
<feature type="compositionally biased region" description="Low complexity" evidence="1">
    <location>
        <begin position="174"/>
        <end position="186"/>
    </location>
</feature>
<name>A0A8B7ZK93_ACAPL</name>
<feature type="region of interest" description="Disordered" evidence="1">
    <location>
        <begin position="456"/>
        <end position="501"/>
    </location>
</feature>
<sequence>MRHILVGRTTLAFSAACMHAPCTELICKMATGGGLVSSNKRSKISPGGPSTSSEKIPVKCATAGNSKVSNGSMVTNHDSPSPRKDTRAPHGSSGLHSPTNNRRTSQSNYDTLHVDVELANRRFGTVSPGRRCLSDSKLSVRKRQKNIPASSAHKRKLEFPPSVSPPSKRRRSEGASSSSLPGSPLLQRDASGKHVDHNQNFKEVRESSSGRTICNSVSGGVEYKSEHSIGYRRASAQIATFSEAMLASPRKHVTTLQPKNTTVTLMSHKLEIPDGCGNNHLSETKKKIPALENLSELPCNKKGTEKTTTPSTPDSLSDDISDKFLKVDNDILFKKESAIDIVVTDCDGVPQSTEAQCKEGLRNSALSETPNFPGEKESPSDTHFKFVPSDSYEDESSVFTEDSNTTDDSAPKDVASTKSKKQYTKKKWQDVQPRAPRKRRIASLTAETKVHLLYEKDEVEGPKKHAGTKSARKNSDAVSPGMGVPVTLAATTPNQGTRTTPFTSCKHQVVAQSGASMPCTDCVQLYYSLSLKQTQEQDGPINLDLKDQNCSSCSCSKGRCSSCVAPSRTTDPRGRCKTMNENNHQAPVVHSPMSAPVVSSSKRPTLVPTNMRRATVDAAECQKLTSFLKSPLMLRMSRHSTDVESAPNGMPGLVDETLEQLSLLQTDGMIPPLLAPPNLQAQILPTNHLQPKSRIPKKILNQSNLKLGKGGRRKTTNGWRGVGEPILKPVVLRNDAVREYRHCYNAIRRKDDEIRTQDCVLLRAAANRRKEPAYVAKVASLWEEPDSGDLMMTLLWYYQPEHTEAGRLPHHLEGELFACRHWDVNSVACIEDRCYVLTPAEYSRYRAKLQRQKEAIVPGRPCVPEDPESYPWSYRLPPDDVSPENVFFCRQVYDFRQKRVLKNPT</sequence>
<evidence type="ECO:0000256" key="1">
    <source>
        <dbReference type="SAM" id="MobiDB-lite"/>
    </source>
</evidence>
<dbReference type="Gene3D" id="2.30.30.490">
    <property type="match status" value="1"/>
</dbReference>
<feature type="compositionally biased region" description="Polar residues" evidence="1">
    <location>
        <begin position="63"/>
        <end position="79"/>
    </location>
</feature>
<dbReference type="GO" id="GO:0045892">
    <property type="term" value="P:negative regulation of DNA-templated transcription"/>
    <property type="evidence" value="ECO:0007669"/>
    <property type="project" value="TreeGrafter"/>
</dbReference>
<feature type="region of interest" description="Disordered" evidence="1">
    <location>
        <begin position="361"/>
        <end position="444"/>
    </location>
</feature>
<feature type="region of interest" description="Disordered" evidence="1">
    <location>
        <begin position="287"/>
        <end position="320"/>
    </location>
</feature>
<dbReference type="AlphaFoldDB" id="A0A8B7ZK93"/>
<dbReference type="InterPro" id="IPR053032">
    <property type="entry name" value="BAH_domain-containing"/>
</dbReference>
<dbReference type="InterPro" id="IPR001025">
    <property type="entry name" value="BAH_dom"/>
</dbReference>
<dbReference type="OrthoDB" id="1922186at2759"/>
<dbReference type="RefSeq" id="XP_022105305.1">
    <property type="nucleotide sequence ID" value="XM_022249613.1"/>
</dbReference>
<dbReference type="GO" id="GO:0003682">
    <property type="term" value="F:chromatin binding"/>
    <property type="evidence" value="ECO:0007669"/>
    <property type="project" value="InterPro"/>
</dbReference>
<feature type="region of interest" description="Disordered" evidence="1">
    <location>
        <begin position="36"/>
        <end position="108"/>
    </location>
</feature>
<dbReference type="GeneID" id="110987143"/>
<reference evidence="5" key="1">
    <citation type="submission" date="2025-08" db="UniProtKB">
        <authorList>
            <consortium name="RefSeq"/>
        </authorList>
    </citation>
    <scope>IDENTIFICATION</scope>
</reference>
<keyword evidence="2" id="KW-0732">Signal</keyword>
<feature type="signal peptide" evidence="2">
    <location>
        <begin position="1"/>
        <end position="16"/>
    </location>
</feature>
<keyword evidence="4" id="KW-1185">Reference proteome</keyword>
<feature type="region of interest" description="Disordered" evidence="1">
    <location>
        <begin position="126"/>
        <end position="194"/>
    </location>
</feature>
<evidence type="ECO:0000313" key="5">
    <source>
        <dbReference type="RefSeq" id="XP_022105305.1"/>
    </source>
</evidence>
<dbReference type="KEGG" id="aplc:110987143"/>